<keyword evidence="1" id="KW-0472">Membrane</keyword>
<dbReference type="InterPro" id="IPR026411">
    <property type="entry name" value="Cyanosort_A_assoc"/>
</dbReference>
<feature type="transmembrane region" description="Helical" evidence="1">
    <location>
        <begin position="6"/>
        <end position="28"/>
    </location>
</feature>
<dbReference type="NCBIfam" id="TIGR04153">
    <property type="entry name" value="cyanosortA_assc"/>
    <property type="match status" value="1"/>
</dbReference>
<keyword evidence="3" id="KW-1185">Reference proteome</keyword>
<organism evidence="2 3">
    <name type="scientific">Nostoc parmelioides FACHB-3921</name>
    <dbReference type="NCBI Taxonomy" id="2692909"/>
    <lineage>
        <taxon>Bacteria</taxon>
        <taxon>Bacillati</taxon>
        <taxon>Cyanobacteriota</taxon>
        <taxon>Cyanophyceae</taxon>
        <taxon>Nostocales</taxon>
        <taxon>Nostocaceae</taxon>
        <taxon>Nostoc</taxon>
    </lineage>
</organism>
<evidence type="ECO:0000256" key="1">
    <source>
        <dbReference type="SAM" id="Phobius"/>
    </source>
</evidence>
<name>A0ABR8BLG3_9NOSO</name>
<protein>
    <submittedName>
        <fullName evidence="2">Cyanoexosortase A system-associated protein</fullName>
    </submittedName>
</protein>
<dbReference type="EMBL" id="JACJQL010000054">
    <property type="protein sequence ID" value="MBD2254499.1"/>
    <property type="molecule type" value="Genomic_DNA"/>
</dbReference>
<accession>A0ABR8BLG3</accession>
<gene>
    <name evidence="2" type="ORF">H6G14_24965</name>
</gene>
<keyword evidence="1" id="KW-1133">Transmembrane helix</keyword>
<reference evidence="2 3" key="1">
    <citation type="journal article" date="2020" name="ISME J.">
        <title>Comparative genomics reveals insights into cyanobacterial evolution and habitat adaptation.</title>
        <authorList>
            <person name="Chen M.Y."/>
            <person name="Teng W.K."/>
            <person name="Zhao L."/>
            <person name="Hu C.X."/>
            <person name="Zhou Y.K."/>
            <person name="Han B.P."/>
            <person name="Song L.R."/>
            <person name="Shu W.S."/>
        </authorList>
    </citation>
    <scope>NUCLEOTIDE SEQUENCE [LARGE SCALE GENOMIC DNA]</scope>
    <source>
        <strain evidence="2 3">FACHB-3921</strain>
    </source>
</reference>
<comment type="caution">
    <text evidence="2">The sequence shown here is derived from an EMBL/GenBank/DDBJ whole genome shotgun (WGS) entry which is preliminary data.</text>
</comment>
<dbReference type="Proteomes" id="UP000621307">
    <property type="component" value="Unassembled WGS sequence"/>
</dbReference>
<sequence length="219" mass="25365">MYWKSFRIHFLTVICGTGILVSGILIIFPNLGNPKNRAFSFPEAVALPQWQLKSSRAVEPPTEKYQQLLSQRNYQYTKNGLTLDIEMRYLQNLYHADVDALMKKYTSIKPSTIVRYQAGIGYYGVGVDKQQAYLSACINPQGGSTFTHPQYRQNRYLKDINFARLIPVLLGQEALIDKRCLWVYLSMPSGNAPPESNYEILKKAWVSWYQWWQPQFPKP</sequence>
<keyword evidence="1" id="KW-0812">Transmembrane</keyword>
<evidence type="ECO:0000313" key="2">
    <source>
        <dbReference type="EMBL" id="MBD2254499.1"/>
    </source>
</evidence>
<evidence type="ECO:0000313" key="3">
    <source>
        <dbReference type="Proteomes" id="UP000621307"/>
    </source>
</evidence>
<dbReference type="RefSeq" id="WP_190570683.1">
    <property type="nucleotide sequence ID" value="NZ_JACJQL010000054.1"/>
</dbReference>
<proteinExistence type="predicted"/>